<organism evidence="1 2">
    <name type="scientific">Paramuricea clavata</name>
    <name type="common">Red gorgonian</name>
    <name type="synonym">Violescent sea-whip</name>
    <dbReference type="NCBI Taxonomy" id="317549"/>
    <lineage>
        <taxon>Eukaryota</taxon>
        <taxon>Metazoa</taxon>
        <taxon>Cnidaria</taxon>
        <taxon>Anthozoa</taxon>
        <taxon>Octocorallia</taxon>
        <taxon>Malacalcyonacea</taxon>
        <taxon>Plexauridae</taxon>
        <taxon>Paramuricea</taxon>
    </lineage>
</organism>
<dbReference type="AlphaFoldDB" id="A0A6S7H5N4"/>
<accession>A0A6S7H5N4</accession>
<reference evidence="1" key="1">
    <citation type="submission" date="2020-04" db="EMBL/GenBank/DDBJ databases">
        <authorList>
            <person name="Alioto T."/>
            <person name="Alioto T."/>
            <person name="Gomez Garrido J."/>
        </authorList>
    </citation>
    <scope>NUCLEOTIDE SEQUENCE</scope>
    <source>
        <strain evidence="1">A484AB</strain>
    </source>
</reference>
<comment type="caution">
    <text evidence="1">The sequence shown here is derived from an EMBL/GenBank/DDBJ whole genome shotgun (WGS) entry which is preliminary data.</text>
</comment>
<evidence type="ECO:0000313" key="1">
    <source>
        <dbReference type="EMBL" id="CAB4000034.1"/>
    </source>
</evidence>
<sequence>MTSPLLTKLTLVFFSVSAIEPGLVGTQFASTAFAQEAAPKEETTKALYDKMMGYMMSNWMAEGVLQTGDDCAEYILRAITDEKPQLHYFTNKNFEATKKIKFHDMTGEESLRESMKYLS</sequence>
<name>A0A6S7H5N4_PARCT</name>
<protein>
    <submittedName>
        <fullName evidence="1">Uncharacterized protein</fullName>
    </submittedName>
</protein>
<keyword evidence="2" id="KW-1185">Reference proteome</keyword>
<dbReference type="Gene3D" id="3.40.50.720">
    <property type="entry name" value="NAD(P)-binding Rossmann-like Domain"/>
    <property type="match status" value="1"/>
</dbReference>
<proteinExistence type="predicted"/>
<dbReference type="EMBL" id="CACRXK020003736">
    <property type="protein sequence ID" value="CAB4000034.1"/>
    <property type="molecule type" value="Genomic_DNA"/>
</dbReference>
<gene>
    <name evidence="1" type="ORF">PACLA_8A062616</name>
</gene>
<evidence type="ECO:0000313" key="2">
    <source>
        <dbReference type="Proteomes" id="UP001152795"/>
    </source>
</evidence>
<dbReference type="Proteomes" id="UP001152795">
    <property type="component" value="Unassembled WGS sequence"/>
</dbReference>